<dbReference type="SMART" id="SM00774">
    <property type="entry name" value="WRKY"/>
    <property type="match status" value="1"/>
</dbReference>
<dbReference type="GO" id="GO:0005634">
    <property type="term" value="C:nucleus"/>
    <property type="evidence" value="ECO:0007669"/>
    <property type="project" value="UniProtKB-SubCell"/>
</dbReference>
<dbReference type="InterPro" id="IPR036576">
    <property type="entry name" value="WRKY_dom_sf"/>
</dbReference>
<dbReference type="PROSITE" id="PS50811">
    <property type="entry name" value="WRKY"/>
    <property type="match status" value="1"/>
</dbReference>
<keyword evidence="2" id="KW-0805">Transcription regulation</keyword>
<evidence type="ECO:0000256" key="1">
    <source>
        <dbReference type="ARBA" id="ARBA00004123"/>
    </source>
</evidence>
<dbReference type="Proteomes" id="UP000467840">
    <property type="component" value="Chromosome 15"/>
</dbReference>
<keyword evidence="5" id="KW-0539">Nucleus</keyword>
<dbReference type="InterPro" id="IPR044810">
    <property type="entry name" value="WRKY_plant"/>
</dbReference>
<evidence type="ECO:0000259" key="7">
    <source>
        <dbReference type="PROSITE" id="PS50811"/>
    </source>
</evidence>
<dbReference type="Pfam" id="PF03106">
    <property type="entry name" value="WRKY"/>
    <property type="match status" value="1"/>
</dbReference>
<dbReference type="EMBL" id="JAAGAX010000005">
    <property type="protein sequence ID" value="KAF2313438.1"/>
    <property type="molecule type" value="Genomic_DNA"/>
</dbReference>
<dbReference type="GO" id="GO:0010193">
    <property type="term" value="P:response to ozone"/>
    <property type="evidence" value="ECO:0007669"/>
    <property type="project" value="UniProtKB-ARBA"/>
</dbReference>
<protein>
    <recommendedName>
        <fullName evidence="7">WRKY domain-containing protein</fullName>
    </recommendedName>
</protein>
<dbReference type="AlphaFoldDB" id="A0A6A6MM80"/>
<evidence type="ECO:0000256" key="5">
    <source>
        <dbReference type="ARBA" id="ARBA00023242"/>
    </source>
</evidence>
<evidence type="ECO:0000256" key="2">
    <source>
        <dbReference type="ARBA" id="ARBA00023015"/>
    </source>
</evidence>
<sequence>MDSCWNLEQKTLISELIQGMELAKQLRAHLNTASSVETRDSLIQRILSSYEKSLLILNWSGSMGQQQQQQQQQNFGATVGVVPESPISLNGSPGSDDFDGVTMMSQRRGEAQLMTMPRWTDQVRVSSENGLEGPHDDGYSWRKYGQKDILGAKYPRSYYRCTYRNTLNCWATKQVQRSDEDPTIFDVTYRGLHTCSHGQKSVQQPASPEKQVHKQNINQQLQSQEALFNFQKGLRVNTEDIDNTEIAFPFSFPPRYGSMESSGTYSPSFISPTTPEPNYYVSPFQMNNFVGVQNLQHRYESDFTDIISATTSAANSPIVEPDFSLQSLELDPNFPFDMPGFFS</sequence>
<reference evidence="8 9" key="1">
    <citation type="journal article" date="2020" name="Mol. Plant">
        <title>The Chromosome-Based Rubber Tree Genome Provides New Insights into Spurge Genome Evolution and Rubber Biosynthesis.</title>
        <authorList>
            <person name="Liu J."/>
            <person name="Shi C."/>
            <person name="Shi C.C."/>
            <person name="Li W."/>
            <person name="Zhang Q.J."/>
            <person name="Zhang Y."/>
            <person name="Li K."/>
            <person name="Lu H.F."/>
            <person name="Shi C."/>
            <person name="Zhu S.T."/>
            <person name="Xiao Z.Y."/>
            <person name="Nan H."/>
            <person name="Yue Y."/>
            <person name="Zhu X.G."/>
            <person name="Wu Y."/>
            <person name="Hong X.N."/>
            <person name="Fan G.Y."/>
            <person name="Tong Y."/>
            <person name="Zhang D."/>
            <person name="Mao C.L."/>
            <person name="Liu Y.L."/>
            <person name="Hao S.J."/>
            <person name="Liu W.Q."/>
            <person name="Lv M.Q."/>
            <person name="Zhang H.B."/>
            <person name="Liu Y."/>
            <person name="Hu-Tang G.R."/>
            <person name="Wang J.P."/>
            <person name="Wang J.H."/>
            <person name="Sun Y.H."/>
            <person name="Ni S.B."/>
            <person name="Chen W.B."/>
            <person name="Zhang X.C."/>
            <person name="Jiao Y.N."/>
            <person name="Eichler E.E."/>
            <person name="Li G.H."/>
            <person name="Liu X."/>
            <person name="Gao L.Z."/>
        </authorList>
    </citation>
    <scope>NUCLEOTIDE SEQUENCE [LARGE SCALE GENOMIC DNA]</scope>
    <source>
        <strain evidence="9">cv. GT1</strain>
        <tissue evidence="8">Leaf</tissue>
    </source>
</reference>
<evidence type="ECO:0000313" key="9">
    <source>
        <dbReference type="Proteomes" id="UP000467840"/>
    </source>
</evidence>
<keyword evidence="4" id="KW-0804">Transcription</keyword>
<dbReference type="InterPro" id="IPR003657">
    <property type="entry name" value="WRKY_dom"/>
</dbReference>
<proteinExistence type="inferred from homology"/>
<evidence type="ECO:0000313" key="8">
    <source>
        <dbReference type="EMBL" id="KAF2313438.1"/>
    </source>
</evidence>
<dbReference type="PANTHER" id="PTHR32096">
    <property type="entry name" value="WRKY TRANSCRIPTION FACTOR 30-RELATED-RELATED"/>
    <property type="match status" value="1"/>
</dbReference>
<evidence type="ECO:0000256" key="3">
    <source>
        <dbReference type="ARBA" id="ARBA00023125"/>
    </source>
</evidence>
<evidence type="ECO:0000256" key="6">
    <source>
        <dbReference type="ARBA" id="ARBA00060850"/>
    </source>
</evidence>
<gene>
    <name evidence="8" type="ORF">GH714_011004</name>
</gene>
<evidence type="ECO:0000256" key="4">
    <source>
        <dbReference type="ARBA" id="ARBA00023163"/>
    </source>
</evidence>
<comment type="subcellular location">
    <subcellularLocation>
        <location evidence="1">Nucleus</location>
    </subcellularLocation>
</comment>
<dbReference type="PANTHER" id="PTHR32096:SF36">
    <property type="entry name" value="WRKY TRANSCRIPTION FACTOR 41-RELATED"/>
    <property type="match status" value="1"/>
</dbReference>
<name>A0A6A6MM80_HEVBR</name>
<dbReference type="GO" id="GO:0009751">
    <property type="term" value="P:response to salicylic acid"/>
    <property type="evidence" value="ECO:0007669"/>
    <property type="project" value="UniProtKB-ARBA"/>
</dbReference>
<dbReference type="Gene3D" id="2.20.25.80">
    <property type="entry name" value="WRKY domain"/>
    <property type="match status" value="1"/>
</dbReference>
<organism evidence="8 9">
    <name type="scientific">Hevea brasiliensis</name>
    <name type="common">Para rubber tree</name>
    <name type="synonym">Siphonia brasiliensis</name>
    <dbReference type="NCBI Taxonomy" id="3981"/>
    <lineage>
        <taxon>Eukaryota</taxon>
        <taxon>Viridiplantae</taxon>
        <taxon>Streptophyta</taxon>
        <taxon>Embryophyta</taxon>
        <taxon>Tracheophyta</taxon>
        <taxon>Spermatophyta</taxon>
        <taxon>Magnoliopsida</taxon>
        <taxon>eudicotyledons</taxon>
        <taxon>Gunneridae</taxon>
        <taxon>Pentapetalae</taxon>
        <taxon>rosids</taxon>
        <taxon>fabids</taxon>
        <taxon>Malpighiales</taxon>
        <taxon>Euphorbiaceae</taxon>
        <taxon>Crotonoideae</taxon>
        <taxon>Micrandreae</taxon>
        <taxon>Hevea</taxon>
    </lineage>
</organism>
<feature type="domain" description="WRKY" evidence="7">
    <location>
        <begin position="130"/>
        <end position="193"/>
    </location>
</feature>
<comment type="caution">
    <text evidence="8">The sequence shown here is derived from an EMBL/GenBank/DDBJ whole genome shotgun (WGS) entry which is preliminary data.</text>
</comment>
<keyword evidence="3" id="KW-0238">DNA-binding</keyword>
<keyword evidence="9" id="KW-1185">Reference proteome</keyword>
<dbReference type="GO" id="GO:0003700">
    <property type="term" value="F:DNA-binding transcription factor activity"/>
    <property type="evidence" value="ECO:0007669"/>
    <property type="project" value="InterPro"/>
</dbReference>
<dbReference type="SUPFAM" id="SSF118290">
    <property type="entry name" value="WRKY DNA-binding domain"/>
    <property type="match status" value="1"/>
</dbReference>
<dbReference type="FunFam" id="2.20.25.80:FF:000009">
    <property type="entry name" value="WRKY transcription factor 53"/>
    <property type="match status" value="1"/>
</dbReference>
<accession>A0A6A6MM80</accession>
<dbReference type="GO" id="GO:0000976">
    <property type="term" value="F:transcription cis-regulatory region binding"/>
    <property type="evidence" value="ECO:0007669"/>
    <property type="project" value="TreeGrafter"/>
</dbReference>
<dbReference type="GO" id="GO:0042542">
    <property type="term" value="P:response to hydrogen peroxide"/>
    <property type="evidence" value="ECO:0007669"/>
    <property type="project" value="UniProtKB-ARBA"/>
</dbReference>
<dbReference type="GO" id="GO:0010150">
    <property type="term" value="P:leaf senescence"/>
    <property type="evidence" value="ECO:0007669"/>
    <property type="project" value="UniProtKB-ARBA"/>
</dbReference>
<comment type="similarity">
    <text evidence="6">Belongs to the WRKY group III family.</text>
</comment>